<comment type="subcellular location">
    <subcellularLocation>
        <location evidence="7">Cytoplasm</location>
    </subcellularLocation>
</comment>
<keyword evidence="4 7" id="KW-0067">ATP-binding</keyword>
<dbReference type="GO" id="GO:0000049">
    <property type="term" value="F:tRNA binding"/>
    <property type="evidence" value="ECO:0007669"/>
    <property type="project" value="InterPro"/>
</dbReference>
<dbReference type="GO" id="GO:0006424">
    <property type="term" value="P:glutamyl-tRNA aminoacylation"/>
    <property type="evidence" value="ECO:0007669"/>
    <property type="project" value="UniProtKB-UniRule"/>
</dbReference>
<evidence type="ECO:0000256" key="4">
    <source>
        <dbReference type="ARBA" id="ARBA00022840"/>
    </source>
</evidence>
<dbReference type="InterPro" id="IPR033910">
    <property type="entry name" value="GluRS_core"/>
</dbReference>
<dbReference type="InterPro" id="IPR045462">
    <property type="entry name" value="aa-tRNA-synth_I_cd-bd"/>
</dbReference>
<dbReference type="InterPro" id="IPR000924">
    <property type="entry name" value="Glu/Gln-tRNA-synth"/>
</dbReference>
<dbReference type="PRINTS" id="PR00987">
    <property type="entry name" value="TRNASYNTHGLU"/>
</dbReference>
<dbReference type="InterPro" id="IPR004527">
    <property type="entry name" value="Glu-tRNA-ligase_bac/mito"/>
</dbReference>
<gene>
    <name evidence="7 10" type="primary">gltX</name>
    <name evidence="10" type="ORF">TR69_WS6001001091</name>
</gene>
<proteinExistence type="inferred from homology"/>
<dbReference type="PANTHER" id="PTHR43311">
    <property type="entry name" value="GLUTAMATE--TRNA LIGASE"/>
    <property type="match status" value="1"/>
</dbReference>
<dbReference type="InterPro" id="IPR014729">
    <property type="entry name" value="Rossmann-like_a/b/a_fold"/>
</dbReference>
<keyword evidence="6 7" id="KW-0030">Aminoacyl-tRNA synthetase</keyword>
<dbReference type="InterPro" id="IPR008925">
    <property type="entry name" value="aa_tRNA-synth_I_cd-bd_sf"/>
</dbReference>
<comment type="caution">
    <text evidence="7">Lacks conserved residue(s) required for the propagation of feature annotation.</text>
</comment>
<dbReference type="STRING" id="1617426.TR69_WS6001001091"/>
<dbReference type="HAMAP" id="MF_00022">
    <property type="entry name" value="Glu_tRNA_synth_type1"/>
    <property type="match status" value="1"/>
</dbReference>
<evidence type="ECO:0000259" key="9">
    <source>
        <dbReference type="Pfam" id="PF19269"/>
    </source>
</evidence>
<evidence type="ECO:0000256" key="5">
    <source>
        <dbReference type="ARBA" id="ARBA00022917"/>
    </source>
</evidence>
<evidence type="ECO:0000313" key="11">
    <source>
        <dbReference type="Proteomes" id="UP000070457"/>
    </source>
</evidence>
<dbReference type="PANTHER" id="PTHR43311:SF2">
    <property type="entry name" value="GLUTAMATE--TRNA LIGASE, MITOCHONDRIAL-RELATED"/>
    <property type="match status" value="1"/>
</dbReference>
<dbReference type="SUPFAM" id="SSF48163">
    <property type="entry name" value="An anticodon-binding domain of class I aminoacyl-tRNA synthetases"/>
    <property type="match status" value="1"/>
</dbReference>
<evidence type="ECO:0000256" key="6">
    <source>
        <dbReference type="ARBA" id="ARBA00023146"/>
    </source>
</evidence>
<dbReference type="Gene3D" id="3.40.50.620">
    <property type="entry name" value="HUPs"/>
    <property type="match status" value="1"/>
</dbReference>
<keyword evidence="5 7" id="KW-0648">Protein biosynthesis</keyword>
<dbReference type="GO" id="GO:0005829">
    <property type="term" value="C:cytosol"/>
    <property type="evidence" value="ECO:0007669"/>
    <property type="project" value="TreeGrafter"/>
</dbReference>
<evidence type="ECO:0000259" key="8">
    <source>
        <dbReference type="Pfam" id="PF00749"/>
    </source>
</evidence>
<dbReference type="PROSITE" id="PS00178">
    <property type="entry name" value="AA_TRNA_LIGASE_I"/>
    <property type="match status" value="1"/>
</dbReference>
<dbReference type="CDD" id="cd00808">
    <property type="entry name" value="GluRS_core"/>
    <property type="match status" value="1"/>
</dbReference>
<dbReference type="InterPro" id="IPR049940">
    <property type="entry name" value="GluQ/Sye"/>
</dbReference>
<comment type="catalytic activity">
    <reaction evidence="7">
        <text>tRNA(Glu) + L-glutamate + ATP = L-glutamyl-tRNA(Glu) + AMP + diphosphate</text>
        <dbReference type="Rhea" id="RHEA:23540"/>
        <dbReference type="Rhea" id="RHEA-COMP:9663"/>
        <dbReference type="Rhea" id="RHEA-COMP:9680"/>
        <dbReference type="ChEBI" id="CHEBI:29985"/>
        <dbReference type="ChEBI" id="CHEBI:30616"/>
        <dbReference type="ChEBI" id="CHEBI:33019"/>
        <dbReference type="ChEBI" id="CHEBI:78442"/>
        <dbReference type="ChEBI" id="CHEBI:78520"/>
        <dbReference type="ChEBI" id="CHEBI:456215"/>
        <dbReference type="EC" id="6.1.1.17"/>
    </reaction>
</comment>
<comment type="function">
    <text evidence="7">Catalyzes the attachment of glutamate to tRNA(Glu) in a two-step reaction: glutamate is first activated by ATP to form Glu-AMP and then transferred to the acceptor end of tRNA(Glu).</text>
</comment>
<dbReference type="PATRIC" id="fig|1617426.3.peg.1078"/>
<dbReference type="SUPFAM" id="SSF52374">
    <property type="entry name" value="Nucleotidylyl transferase"/>
    <property type="match status" value="1"/>
</dbReference>
<evidence type="ECO:0000313" key="10">
    <source>
        <dbReference type="EMBL" id="KXK27065.1"/>
    </source>
</evidence>
<dbReference type="Proteomes" id="UP000070457">
    <property type="component" value="Unassembled WGS sequence"/>
</dbReference>
<protein>
    <recommendedName>
        <fullName evidence="7">Glutamate--tRNA ligase</fullName>
        <ecNumber evidence="7">6.1.1.17</ecNumber>
    </recommendedName>
    <alternativeName>
        <fullName evidence="7">Glutamyl-tRNA synthetase</fullName>
        <shortName evidence="7">GluRS</shortName>
    </alternativeName>
</protein>
<feature type="domain" description="Glutamyl/glutaminyl-tRNA synthetase class Ib catalytic" evidence="8">
    <location>
        <begin position="4"/>
        <end position="327"/>
    </location>
</feature>
<dbReference type="InterPro" id="IPR020751">
    <property type="entry name" value="aa-tRNA-synth_I_codon-bd_sub2"/>
</dbReference>
<dbReference type="InterPro" id="IPR001412">
    <property type="entry name" value="aa-tRNA-synth_I_CS"/>
</dbReference>
<dbReference type="GO" id="GO:0005524">
    <property type="term" value="F:ATP binding"/>
    <property type="evidence" value="ECO:0007669"/>
    <property type="project" value="UniProtKB-UniRule"/>
</dbReference>
<dbReference type="Pfam" id="PF19269">
    <property type="entry name" value="Anticodon_2"/>
    <property type="match status" value="1"/>
</dbReference>
<comment type="caution">
    <text evidence="10">The sequence shown here is derived from an EMBL/GenBank/DDBJ whole genome shotgun (WGS) entry which is preliminary data.</text>
</comment>
<accession>A0A136LZJ4</accession>
<feature type="binding site" evidence="7">
    <location>
        <position position="254"/>
    </location>
    <ligand>
        <name>ATP</name>
        <dbReference type="ChEBI" id="CHEBI:30616"/>
    </ligand>
</feature>
<feature type="domain" description="Aminoacyl-tRNA synthetase class I anticodon-binding" evidence="9">
    <location>
        <begin position="365"/>
        <end position="496"/>
    </location>
</feature>
<dbReference type="AlphaFoldDB" id="A0A136LZJ4"/>
<evidence type="ECO:0000256" key="3">
    <source>
        <dbReference type="ARBA" id="ARBA00022741"/>
    </source>
</evidence>
<dbReference type="InterPro" id="IPR020058">
    <property type="entry name" value="Glu/Gln-tRNA-synth_Ib_cat-dom"/>
</dbReference>
<dbReference type="GO" id="GO:0008270">
    <property type="term" value="F:zinc ion binding"/>
    <property type="evidence" value="ECO:0007669"/>
    <property type="project" value="InterPro"/>
</dbReference>
<dbReference type="GO" id="GO:0004818">
    <property type="term" value="F:glutamate-tRNA ligase activity"/>
    <property type="evidence" value="ECO:0007669"/>
    <property type="project" value="UniProtKB-UniRule"/>
</dbReference>
<organism evidence="10 11">
    <name type="scientific">candidate division WS6 bacterium OLB20</name>
    <dbReference type="NCBI Taxonomy" id="1617426"/>
    <lineage>
        <taxon>Bacteria</taxon>
        <taxon>Candidatus Dojkabacteria</taxon>
    </lineage>
</organism>
<reference evidence="10 11" key="1">
    <citation type="submission" date="2015-02" db="EMBL/GenBank/DDBJ databases">
        <title>Improved understanding of the partial-nitritation anammox process through 23 genomes representing the majority of the microbial community.</title>
        <authorList>
            <person name="Speth D.R."/>
            <person name="In T Zandt M."/>
            <person name="Guerrero Cruz S."/>
            <person name="Jetten M.S."/>
            <person name="Dutilh B.E."/>
        </authorList>
    </citation>
    <scope>NUCLEOTIDE SEQUENCE [LARGE SCALE GENOMIC DNA]</scope>
    <source>
        <strain evidence="10">OLB20</strain>
    </source>
</reference>
<name>A0A136LZJ4_9BACT</name>
<dbReference type="Gene3D" id="1.10.10.350">
    <property type="match status" value="1"/>
</dbReference>
<dbReference type="EMBL" id="JYNZ01000003">
    <property type="protein sequence ID" value="KXK27065.1"/>
    <property type="molecule type" value="Genomic_DNA"/>
</dbReference>
<dbReference type="FunFam" id="3.40.50.620:FF:000045">
    <property type="entry name" value="Glutamate--tRNA ligase, mitochondrial"/>
    <property type="match status" value="1"/>
</dbReference>
<evidence type="ECO:0000256" key="1">
    <source>
        <dbReference type="ARBA" id="ARBA00007894"/>
    </source>
</evidence>
<keyword evidence="3 7" id="KW-0547">Nucleotide-binding</keyword>
<sequence length="497" mass="56830">MNHVRTRFAPSPTGFLHIGGVRTAMYAFALAKRHGGQFLLRVEDTDQTRFVEGAEDVIFSVLDQFGLTPDESDRHGGDKGPYRQSDRLDIYKKYAEQLVEQGDAFYSFESKEELAEHRRVAEANKERFAYRSPYRDLPLEEAKKRIAAGDEYVIRQKMPAGQGIIFEDALQGTMKFTTDDVDDGILLKSDGFPTYHLAVVVDDHLMEVSHVFRGVEWIPSIPKHVLLYKAFGWEMPVFAHLSLILDPGGGKLSKRKGAVAADEFLKEGYLPQALLNFLMLLGWSSPQEREHGESEREFFSMQDFVEQFDISDLNKSSPVFNREKLLWFNQQYLQQLSPDLFVRAFTDWVDHYGDDETFKQQLVAAGPEKVQNMLVLEQTRVKTLAEIPATLQFYFNEPGTVSFAEVKQLKNLTDEQVAGVYRDFLAELSRQESVSSWGHEAWEQSVRTIAERHDVKAGSAFMALRIAVTGSPFSPPLFEVMEILQKDTIQERIQRYL</sequence>
<feature type="short sequence motif" description="'HIGH' region" evidence="7">
    <location>
        <begin position="10"/>
        <end position="20"/>
    </location>
</feature>
<evidence type="ECO:0000256" key="2">
    <source>
        <dbReference type="ARBA" id="ARBA00022598"/>
    </source>
</evidence>
<comment type="similarity">
    <text evidence="1 7">Belongs to the class-I aminoacyl-tRNA synthetase family. Glutamate--tRNA ligase type 1 subfamily.</text>
</comment>
<keyword evidence="7" id="KW-0963">Cytoplasm</keyword>
<dbReference type="EC" id="6.1.1.17" evidence="7"/>
<keyword evidence="2 7" id="KW-0436">Ligase</keyword>
<dbReference type="NCBIfam" id="TIGR00464">
    <property type="entry name" value="gltX_bact"/>
    <property type="match status" value="1"/>
</dbReference>
<feature type="short sequence motif" description="'KMSKS' region" evidence="7">
    <location>
        <begin position="251"/>
        <end position="255"/>
    </location>
</feature>
<evidence type="ECO:0000256" key="7">
    <source>
        <dbReference type="HAMAP-Rule" id="MF_00022"/>
    </source>
</evidence>
<comment type="subunit">
    <text evidence="7">Monomer.</text>
</comment>
<dbReference type="Pfam" id="PF00749">
    <property type="entry name" value="tRNA-synt_1c"/>
    <property type="match status" value="1"/>
</dbReference>